<name>A0A6N7ZN01_9MICO</name>
<reference evidence="7" key="2">
    <citation type="submission" date="2020-01" db="EMBL/GenBank/DDBJ databases">
        <authorList>
            <person name="Aviles F."/>
            <person name="Meyer T.E."/>
            <person name="Kyndt J.A."/>
        </authorList>
    </citation>
    <scope>NUCLEOTIDE SEQUENCE</scope>
    <source>
        <strain evidence="7">SE3</strain>
    </source>
</reference>
<evidence type="ECO:0000256" key="2">
    <source>
        <dbReference type="ARBA" id="ARBA00023125"/>
    </source>
</evidence>
<dbReference type="SUPFAM" id="SSF48498">
    <property type="entry name" value="Tetracyclin repressor-like, C-terminal domain"/>
    <property type="match status" value="1"/>
</dbReference>
<evidence type="ECO:0000256" key="4">
    <source>
        <dbReference type="PROSITE-ProRule" id="PRU00335"/>
    </source>
</evidence>
<dbReference type="EMBL" id="JAAFAN010000054">
    <property type="protein sequence ID" value="NDO90671.1"/>
    <property type="molecule type" value="Genomic_DNA"/>
</dbReference>
<evidence type="ECO:0000313" key="6">
    <source>
        <dbReference type="EMBL" id="MTG90861.1"/>
    </source>
</evidence>
<evidence type="ECO:0000256" key="1">
    <source>
        <dbReference type="ARBA" id="ARBA00023015"/>
    </source>
</evidence>
<dbReference type="GO" id="GO:0003677">
    <property type="term" value="F:DNA binding"/>
    <property type="evidence" value="ECO:0007669"/>
    <property type="project" value="UniProtKB-UniRule"/>
</dbReference>
<dbReference type="InterPro" id="IPR001647">
    <property type="entry name" value="HTH_TetR"/>
</dbReference>
<keyword evidence="3" id="KW-0804">Transcription</keyword>
<dbReference type="InterPro" id="IPR009057">
    <property type="entry name" value="Homeodomain-like_sf"/>
</dbReference>
<dbReference type="PANTHER" id="PTHR47506:SF7">
    <property type="entry name" value="TRANSCRIPTIONAL REGULATORY PROTEIN"/>
    <property type="match status" value="1"/>
</dbReference>
<feature type="domain" description="HTH tetR-type" evidence="5">
    <location>
        <begin position="10"/>
        <end position="70"/>
    </location>
</feature>
<dbReference type="Gene3D" id="1.10.10.60">
    <property type="entry name" value="Homeodomain-like"/>
    <property type="match status" value="1"/>
</dbReference>
<evidence type="ECO:0000313" key="9">
    <source>
        <dbReference type="Proteomes" id="UP000471672"/>
    </source>
</evidence>
<feature type="DNA-binding region" description="H-T-H motif" evidence="4">
    <location>
        <begin position="33"/>
        <end position="52"/>
    </location>
</feature>
<dbReference type="Proteomes" id="UP000471672">
    <property type="component" value="Unassembled WGS sequence"/>
</dbReference>
<dbReference type="Gene3D" id="1.10.357.10">
    <property type="entry name" value="Tetracycline Repressor, domain 2"/>
    <property type="match status" value="1"/>
</dbReference>
<keyword evidence="9" id="KW-1185">Reference proteome</keyword>
<dbReference type="Pfam" id="PF00440">
    <property type="entry name" value="TetR_N"/>
    <property type="match status" value="1"/>
</dbReference>
<dbReference type="AlphaFoldDB" id="A0A6N7ZN01"/>
<reference evidence="6 8" key="1">
    <citation type="submission" date="2019-11" db="EMBL/GenBank/DDBJ databases">
        <title>Cellulosimicrobium composti sp. nov. isolated from a compost.</title>
        <authorList>
            <person name="Yang Y."/>
        </authorList>
    </citation>
    <scope>NUCLEOTIDE SEQUENCE [LARGE SCALE GENOMIC DNA]</scope>
    <source>
        <strain evidence="6 8">BIT-GX5</strain>
    </source>
</reference>
<protein>
    <submittedName>
        <fullName evidence="6">TetR family transcriptional regulator</fullName>
    </submittedName>
    <submittedName>
        <fullName evidence="7">TetR/AcrR family transcriptional regulator</fullName>
    </submittedName>
</protein>
<evidence type="ECO:0000256" key="3">
    <source>
        <dbReference type="ARBA" id="ARBA00023163"/>
    </source>
</evidence>
<comment type="caution">
    <text evidence="6">The sequence shown here is derived from an EMBL/GenBank/DDBJ whole genome shotgun (WGS) entry which is preliminary data.</text>
</comment>
<dbReference type="PANTHER" id="PTHR47506">
    <property type="entry name" value="TRANSCRIPTIONAL REGULATORY PROTEIN"/>
    <property type="match status" value="1"/>
</dbReference>
<keyword evidence="2 4" id="KW-0238">DNA-binding</keyword>
<reference evidence="7 9" key="3">
    <citation type="journal article" date="2021" name="Arch. Microbiol.">
        <title>Cellulosimicrobium fucosivorans sp. nov., isolated from San Elijo Lagoon, contains a fucose metabolic pathway linked to carotenoid production.</title>
        <authorList>
            <person name="Aviles F.A."/>
            <person name="Kyndt J.A."/>
        </authorList>
    </citation>
    <scope>NUCLEOTIDE SEQUENCE [LARGE SCALE GENOMIC DNA]</scope>
    <source>
        <strain evidence="7 9">SE3</strain>
    </source>
</reference>
<sequence>MSRSSQADAARHREEVVDATSRMLRERGAANVSVQEAMSAAGLTHGGFYKHFRSKDDLVAAATRDAFGDILGRLDRVAAESPDGPTARDRLVTEYLSPEHRDAPGTGCANAALATDAARATSPELRAAFTDGLRATVDRLAAVEGGGPDARAHALVDLVVLVGSLTLARATTGDPVSDELLALAREHLAQR</sequence>
<dbReference type="PROSITE" id="PS50977">
    <property type="entry name" value="HTH_TETR_2"/>
    <property type="match status" value="1"/>
</dbReference>
<dbReference type="PRINTS" id="PR00455">
    <property type="entry name" value="HTHTETR"/>
</dbReference>
<keyword evidence="1" id="KW-0805">Transcription regulation</keyword>
<dbReference type="InterPro" id="IPR036271">
    <property type="entry name" value="Tet_transcr_reg_TetR-rel_C_sf"/>
</dbReference>
<dbReference type="SUPFAM" id="SSF46689">
    <property type="entry name" value="Homeodomain-like"/>
    <property type="match status" value="1"/>
</dbReference>
<accession>A0A6N7ZN01</accession>
<organism evidence="6 8">
    <name type="scientific">Cellulosimicrobium composti</name>
    <dbReference type="NCBI Taxonomy" id="2672572"/>
    <lineage>
        <taxon>Bacteria</taxon>
        <taxon>Bacillati</taxon>
        <taxon>Actinomycetota</taxon>
        <taxon>Actinomycetes</taxon>
        <taxon>Micrococcales</taxon>
        <taxon>Promicromonosporaceae</taxon>
        <taxon>Cellulosimicrobium</taxon>
    </lineage>
</organism>
<evidence type="ECO:0000259" key="5">
    <source>
        <dbReference type="PROSITE" id="PS50977"/>
    </source>
</evidence>
<dbReference type="Proteomes" id="UP000440668">
    <property type="component" value="Unassembled WGS sequence"/>
</dbReference>
<evidence type="ECO:0000313" key="8">
    <source>
        <dbReference type="Proteomes" id="UP000440668"/>
    </source>
</evidence>
<dbReference type="RefSeq" id="WP_115942218.1">
    <property type="nucleotide sequence ID" value="NZ_JAAFAN010000054.1"/>
</dbReference>
<evidence type="ECO:0000313" key="7">
    <source>
        <dbReference type="EMBL" id="NDO90671.1"/>
    </source>
</evidence>
<dbReference type="EMBL" id="WMKA01000070">
    <property type="protein sequence ID" value="MTG90861.1"/>
    <property type="molecule type" value="Genomic_DNA"/>
</dbReference>
<proteinExistence type="predicted"/>
<gene>
    <name evidence="6" type="ORF">GJV82_18245</name>
    <name evidence="7" type="ORF">GYH36_14580</name>
</gene>